<evidence type="ECO:0008006" key="4">
    <source>
        <dbReference type="Google" id="ProtNLM"/>
    </source>
</evidence>
<evidence type="ECO:0000313" key="3">
    <source>
        <dbReference type="Proteomes" id="UP000092695"/>
    </source>
</evidence>
<dbReference type="OrthoDB" id="5654254at2"/>
<proteinExistence type="predicted"/>
<dbReference type="Pfam" id="PF07963">
    <property type="entry name" value="N_methyl"/>
    <property type="match status" value="1"/>
</dbReference>
<evidence type="ECO:0000256" key="1">
    <source>
        <dbReference type="SAM" id="Phobius"/>
    </source>
</evidence>
<dbReference type="EMBL" id="CP016268">
    <property type="protein sequence ID" value="ANO53242.1"/>
    <property type="molecule type" value="Genomic_DNA"/>
</dbReference>
<accession>A0A193LL79</accession>
<dbReference type="AlphaFoldDB" id="A0A193LL79"/>
<evidence type="ECO:0000313" key="2">
    <source>
        <dbReference type="EMBL" id="ANO53242.1"/>
    </source>
</evidence>
<protein>
    <recommendedName>
        <fullName evidence="4">Mannose-sensitive hemagglutinin A</fullName>
    </recommendedName>
</protein>
<dbReference type="STRING" id="1548547.BA177_13595"/>
<dbReference type="Proteomes" id="UP000092695">
    <property type="component" value="Chromosome"/>
</dbReference>
<dbReference type="SUPFAM" id="SSF54523">
    <property type="entry name" value="Pili subunits"/>
    <property type="match status" value="1"/>
</dbReference>
<keyword evidence="1" id="KW-0812">Transmembrane</keyword>
<name>A0A193LL79_9GAMM</name>
<dbReference type="Gene3D" id="3.30.700.10">
    <property type="entry name" value="Glycoprotein, Type 4 Pilin"/>
    <property type="match status" value="1"/>
</dbReference>
<keyword evidence="3" id="KW-1185">Reference proteome</keyword>
<dbReference type="PROSITE" id="PS00409">
    <property type="entry name" value="PROKAR_NTER_METHYL"/>
    <property type="match status" value="1"/>
</dbReference>
<keyword evidence="1" id="KW-1133">Transmembrane helix</keyword>
<dbReference type="NCBIfam" id="TIGR02532">
    <property type="entry name" value="IV_pilin_GFxxxE"/>
    <property type="match status" value="1"/>
</dbReference>
<sequence length="148" mass="15236">MNRKTKDRLAGFTLIELVVVIALLGILAAFAIPRFASLEREARIATTQGLAGSVRGAAALAHSLWIAQGVTPVAMEGVAINLTNGYPDASDVALTLADTSGYNVTVNGGGDQATFSRVGAPNPATCVVVYEDAVVNFSPNITTDLSGC</sequence>
<gene>
    <name evidence="2" type="ORF">BA177_13595</name>
</gene>
<dbReference type="InterPro" id="IPR045584">
    <property type="entry name" value="Pilin-like"/>
</dbReference>
<reference evidence="2 3" key="1">
    <citation type="submission" date="2016-06" db="EMBL/GenBank/DDBJ databases">
        <title>Complete genome sequence of a deep-branching marine Gamma Proteobacterium Woeseia oceani type strain XK5.</title>
        <authorList>
            <person name="Mu D."/>
            <person name="Du Z."/>
        </authorList>
    </citation>
    <scope>NUCLEOTIDE SEQUENCE [LARGE SCALE GENOMIC DNA]</scope>
    <source>
        <strain evidence="2 3">XK5</strain>
    </source>
</reference>
<organism evidence="2 3">
    <name type="scientific">Woeseia oceani</name>
    <dbReference type="NCBI Taxonomy" id="1548547"/>
    <lineage>
        <taxon>Bacteria</taxon>
        <taxon>Pseudomonadati</taxon>
        <taxon>Pseudomonadota</taxon>
        <taxon>Gammaproteobacteria</taxon>
        <taxon>Woeseiales</taxon>
        <taxon>Woeseiaceae</taxon>
        <taxon>Woeseia</taxon>
    </lineage>
</organism>
<keyword evidence="1" id="KW-0472">Membrane</keyword>
<dbReference type="KEGG" id="woc:BA177_13595"/>
<dbReference type="InterPro" id="IPR012902">
    <property type="entry name" value="N_methyl_site"/>
</dbReference>
<feature type="transmembrane region" description="Helical" evidence="1">
    <location>
        <begin position="12"/>
        <end position="32"/>
    </location>
</feature>